<dbReference type="Gene3D" id="2.60.200.20">
    <property type="match status" value="1"/>
</dbReference>
<accession>A0AAW0ELK1</accession>
<dbReference type="InterPro" id="IPR008984">
    <property type="entry name" value="SMAD_FHA_dom_sf"/>
</dbReference>
<evidence type="ECO:0000256" key="2">
    <source>
        <dbReference type="SAM" id="MobiDB-lite"/>
    </source>
</evidence>
<dbReference type="GO" id="GO:0005911">
    <property type="term" value="C:cell-cell junction"/>
    <property type="evidence" value="ECO:0007669"/>
    <property type="project" value="InterPro"/>
</dbReference>
<dbReference type="EMBL" id="JAECZO010000046">
    <property type="protein sequence ID" value="KAK7195058.1"/>
    <property type="molecule type" value="Genomic_DNA"/>
</dbReference>
<feature type="domain" description="FHA" evidence="3">
    <location>
        <begin position="294"/>
        <end position="342"/>
    </location>
</feature>
<feature type="compositionally biased region" description="Pro residues" evidence="2">
    <location>
        <begin position="930"/>
        <end position="943"/>
    </location>
</feature>
<dbReference type="InterPro" id="IPR028842">
    <property type="entry name" value="Afadin"/>
</dbReference>
<comment type="caution">
    <text evidence="4">The sequence shown here is derived from an EMBL/GenBank/DDBJ whole genome shotgun (WGS) entry which is preliminary data.</text>
</comment>
<sequence>MSQTDFFVAVSGNAERAGRFGEHCRFRSDDEPRLIKDVIQDGSESLLLLAFVEDSGIGKALCKAMFSFFAESVKSPEEVYTQFKVSFVEEKANDLIQYRCERLGDIDAVVEAENGAHACCSICATNVVPQESSFAFVEQRLTVVVCCAADYTAESLLRLTDDAAAMVGCRVTSVGLYVPKKTMCGSVDLDLLAAAARVLQERLASHSVGKEERVSSRVRLQDVRAWSLMINERHHFSPVEAGPYFISLNPRLVVGEKLAHHIHEDRTYIVGEGTNASPVDFCVMPTLADGDALHRSVYSPHCRVRREAAAVWLKPECGMTYVNGKLIAEETPLQPNDRIILGKQLAFRFVVVGQEPPTTRESRILDWELCSKEFRQESARVVERGTVAALERDNVDLRGRCDDLEAQLQHARGDSWVMLTNPPPGYRGTLLWPLDLRKRHSQVTIGPQGDVQLPFLSNTAVIKHAMDGLVFKCGGATIPLTHGSRFTVGSTTFAISLDESVAPGRVRKEEKQDVRESPDAMLEMQSSFFSLQWSVGALFDFVFPVKGRKVRRDEDNYVDHRSSLYDTRVLESAAMRAADVAALNARLTAAVRLIGAGLARELREHSAPAASATAVVSPRHDTAPATGAAAEEFLRQTLGSNAALSAAVLKRLHEDIGAVLVERCTGRAAAAAAAATPKTPRSQVKERQRDSAGPVPLSSPLSVEERLLQLKGTCFLASSAVVRRASSTVDLLNLSTSAKTLWERHVQHVGTMGKSFSEKKGEDASLLVELLLIIVDAVLSTDFCIRRHLLSQAEVDGMEEQLGQWQRWAEKCVGALGSQMQSSRGTWKHEATVQRTPTPQIRRSMGTPRADTRLFDRPAAPSGNGSRKSSLSRTTPSQTSAPPRITGALSGGRSLLSTSYTGKTPQNLSSFAAVRKASVSSAASAAVGGRPPPRTLSPPPPPSQSNGAKKRSLSAGSRITTTAATATTTSGRRKAEHSARSGRK</sequence>
<feature type="compositionally biased region" description="Polar residues" evidence="2">
    <location>
        <begin position="863"/>
        <end position="881"/>
    </location>
</feature>
<protein>
    <recommendedName>
        <fullName evidence="3">FHA domain-containing protein</fullName>
    </recommendedName>
</protein>
<gene>
    <name evidence="4" type="ORF">NESM_000428600</name>
</gene>
<feature type="compositionally biased region" description="Polar residues" evidence="2">
    <location>
        <begin position="895"/>
        <end position="905"/>
    </location>
</feature>
<feature type="region of interest" description="Disordered" evidence="2">
    <location>
        <begin position="820"/>
        <end position="905"/>
    </location>
</feature>
<dbReference type="Proteomes" id="UP001430356">
    <property type="component" value="Unassembled WGS sequence"/>
</dbReference>
<keyword evidence="5" id="KW-1185">Reference proteome</keyword>
<feature type="region of interest" description="Disordered" evidence="2">
    <location>
        <begin position="671"/>
        <end position="698"/>
    </location>
</feature>
<feature type="compositionally biased region" description="Basic residues" evidence="2">
    <location>
        <begin position="971"/>
        <end position="984"/>
    </location>
</feature>
<dbReference type="InterPro" id="IPR000253">
    <property type="entry name" value="FHA_dom"/>
</dbReference>
<dbReference type="PANTHER" id="PTHR10398">
    <property type="entry name" value="AFADIN"/>
    <property type="match status" value="1"/>
</dbReference>
<dbReference type="AlphaFoldDB" id="A0AAW0ELK1"/>
<name>A0AAW0ELK1_9TRYP</name>
<evidence type="ECO:0000259" key="3">
    <source>
        <dbReference type="Pfam" id="PF00498"/>
    </source>
</evidence>
<feature type="compositionally biased region" description="Low complexity" evidence="2">
    <location>
        <begin position="960"/>
        <end position="969"/>
    </location>
</feature>
<proteinExistence type="predicted"/>
<organism evidence="4 5">
    <name type="scientific">Novymonas esmeraldas</name>
    <dbReference type="NCBI Taxonomy" id="1808958"/>
    <lineage>
        <taxon>Eukaryota</taxon>
        <taxon>Discoba</taxon>
        <taxon>Euglenozoa</taxon>
        <taxon>Kinetoplastea</taxon>
        <taxon>Metakinetoplastina</taxon>
        <taxon>Trypanosomatida</taxon>
        <taxon>Trypanosomatidae</taxon>
        <taxon>Novymonas</taxon>
    </lineage>
</organism>
<keyword evidence="1" id="KW-0175">Coiled coil</keyword>
<dbReference type="Pfam" id="PF00498">
    <property type="entry name" value="FHA"/>
    <property type="match status" value="1"/>
</dbReference>
<feature type="coiled-coil region" evidence="1">
    <location>
        <begin position="387"/>
        <end position="414"/>
    </location>
</feature>
<evidence type="ECO:0000256" key="1">
    <source>
        <dbReference type="SAM" id="Coils"/>
    </source>
</evidence>
<dbReference type="PANTHER" id="PTHR10398:SF2">
    <property type="entry name" value="AFADIN"/>
    <property type="match status" value="1"/>
</dbReference>
<dbReference type="SUPFAM" id="SSF49879">
    <property type="entry name" value="SMAD/FHA domain"/>
    <property type="match status" value="1"/>
</dbReference>
<evidence type="ECO:0000313" key="4">
    <source>
        <dbReference type="EMBL" id="KAK7195058.1"/>
    </source>
</evidence>
<reference evidence="4 5" key="1">
    <citation type="journal article" date="2021" name="MBio">
        <title>A New Model Trypanosomatid, Novymonas esmeraldas: Genomic Perception of Its 'Candidatus Pandoraea novymonadis' Endosymbiont.</title>
        <authorList>
            <person name="Zakharova A."/>
            <person name="Saura A."/>
            <person name="Butenko A."/>
            <person name="Podesvova L."/>
            <person name="Warmusova S."/>
            <person name="Kostygov A.Y."/>
            <person name="Nenarokova A."/>
            <person name="Lukes J."/>
            <person name="Opperdoes F.R."/>
            <person name="Yurchenko V."/>
        </authorList>
    </citation>
    <scope>NUCLEOTIDE SEQUENCE [LARGE SCALE GENOMIC DNA]</scope>
    <source>
        <strain evidence="4 5">E262AT.01</strain>
    </source>
</reference>
<feature type="region of interest" description="Disordered" evidence="2">
    <location>
        <begin position="923"/>
        <end position="984"/>
    </location>
</feature>
<evidence type="ECO:0000313" key="5">
    <source>
        <dbReference type="Proteomes" id="UP001430356"/>
    </source>
</evidence>